<dbReference type="AlphaFoldDB" id="A0A172ZIB2"/>
<reference evidence="1 2" key="2">
    <citation type="journal article" date="2016" name="Int. J. Syst. Evol. Microbiol.">
        <title>Paenibacillus bovis sp. nov., isolated from raw yak (Bos grunniens) milk.</title>
        <authorList>
            <person name="Gao C."/>
            <person name="Han J."/>
            <person name="Liu Z."/>
            <person name="Xu X."/>
            <person name="Hang F."/>
            <person name="Wu Z."/>
        </authorList>
    </citation>
    <scope>NUCLEOTIDE SEQUENCE [LARGE SCALE GENOMIC DNA]</scope>
    <source>
        <strain evidence="1 2">BD3526</strain>
    </source>
</reference>
<dbReference type="RefSeq" id="WP_060535385.1">
    <property type="nucleotide sequence ID" value="NZ_CP013023.1"/>
</dbReference>
<evidence type="ECO:0000313" key="1">
    <source>
        <dbReference type="EMBL" id="ANF97273.1"/>
    </source>
</evidence>
<accession>A0A172ZIB2</accession>
<protein>
    <submittedName>
        <fullName evidence="1">Uncharacterized protein</fullName>
    </submittedName>
</protein>
<dbReference type="STRING" id="1616788.AR543_15540"/>
<organism evidence="1 2">
    <name type="scientific">Paenibacillus bovis</name>
    <dbReference type="NCBI Taxonomy" id="1616788"/>
    <lineage>
        <taxon>Bacteria</taxon>
        <taxon>Bacillati</taxon>
        <taxon>Bacillota</taxon>
        <taxon>Bacilli</taxon>
        <taxon>Bacillales</taxon>
        <taxon>Paenibacillaceae</taxon>
        <taxon>Paenibacillus</taxon>
    </lineage>
</organism>
<name>A0A172ZIB2_9BACL</name>
<dbReference type="Proteomes" id="UP000078148">
    <property type="component" value="Chromosome"/>
</dbReference>
<reference evidence="2" key="1">
    <citation type="submission" date="2015-10" db="EMBL/GenBank/DDBJ databases">
        <title>Genome of Paenibacillus bovis sp. nov.</title>
        <authorList>
            <person name="Wu Z."/>
            <person name="Gao C."/>
            <person name="Liu Z."/>
            <person name="Zheng H."/>
        </authorList>
    </citation>
    <scope>NUCLEOTIDE SEQUENCE [LARGE SCALE GENOMIC DNA]</scope>
    <source>
        <strain evidence="2">BD3526</strain>
    </source>
</reference>
<dbReference type="OrthoDB" id="2626914at2"/>
<sequence length="67" mass="7835">MFICSQDKLSLVELKEATVDISESPCIIRINGQVYGKYSQVHAEKIIDDIVYYLRRGEDVYHMPEQR</sequence>
<dbReference type="EMBL" id="CP013023">
    <property type="protein sequence ID" value="ANF97273.1"/>
    <property type="molecule type" value="Genomic_DNA"/>
</dbReference>
<dbReference type="KEGG" id="pbv:AR543_15540"/>
<proteinExistence type="predicted"/>
<gene>
    <name evidence="1" type="ORF">AR543_15540</name>
</gene>
<keyword evidence="2" id="KW-1185">Reference proteome</keyword>
<evidence type="ECO:0000313" key="2">
    <source>
        <dbReference type="Proteomes" id="UP000078148"/>
    </source>
</evidence>